<reference evidence="1" key="1">
    <citation type="submission" date="2022-07" db="EMBL/GenBank/DDBJ databases">
        <title>Phylogenomic reconstructions and comparative analyses of Kickxellomycotina fungi.</title>
        <authorList>
            <person name="Reynolds N.K."/>
            <person name="Stajich J.E."/>
            <person name="Barry K."/>
            <person name="Grigoriev I.V."/>
            <person name="Crous P."/>
            <person name="Smith M.E."/>
        </authorList>
    </citation>
    <scope>NUCLEOTIDE SEQUENCE</scope>
    <source>
        <strain evidence="1">BCRC 34381</strain>
    </source>
</reference>
<dbReference type="AlphaFoldDB" id="A0A9W8CWT0"/>
<dbReference type="InterPro" id="IPR009003">
    <property type="entry name" value="Peptidase_S1_PA"/>
</dbReference>
<evidence type="ECO:0000313" key="1">
    <source>
        <dbReference type="EMBL" id="KAJ1727762.1"/>
    </source>
</evidence>
<evidence type="ECO:0008006" key="3">
    <source>
        <dbReference type="Google" id="ProtNLM"/>
    </source>
</evidence>
<organism evidence="1 2">
    <name type="scientific">Coemansia biformis</name>
    <dbReference type="NCBI Taxonomy" id="1286918"/>
    <lineage>
        <taxon>Eukaryota</taxon>
        <taxon>Fungi</taxon>
        <taxon>Fungi incertae sedis</taxon>
        <taxon>Zoopagomycota</taxon>
        <taxon>Kickxellomycotina</taxon>
        <taxon>Kickxellomycetes</taxon>
        <taxon>Kickxellales</taxon>
        <taxon>Kickxellaceae</taxon>
        <taxon>Coemansia</taxon>
    </lineage>
</organism>
<comment type="caution">
    <text evidence="1">The sequence shown here is derived from an EMBL/GenBank/DDBJ whole genome shotgun (WGS) entry which is preliminary data.</text>
</comment>
<dbReference type="InterPro" id="IPR043504">
    <property type="entry name" value="Peptidase_S1_PA_chymotrypsin"/>
</dbReference>
<name>A0A9W8CWT0_9FUNG</name>
<dbReference type="OrthoDB" id="5578428at2759"/>
<dbReference type="Gene3D" id="2.40.10.10">
    <property type="entry name" value="Trypsin-like serine proteases"/>
    <property type="match status" value="1"/>
</dbReference>
<protein>
    <recommendedName>
        <fullName evidence="3">Peptidase S1 domain-containing protein</fullName>
    </recommendedName>
</protein>
<proteinExistence type="predicted"/>
<gene>
    <name evidence="1" type="ORF">LPJ61_004407</name>
</gene>
<dbReference type="SUPFAM" id="SSF50494">
    <property type="entry name" value="Trypsin-like serine proteases"/>
    <property type="match status" value="1"/>
</dbReference>
<keyword evidence="2" id="KW-1185">Reference proteome</keyword>
<sequence length="372" mass="39412">MDKFPFAVYVATPYTVCFGVLLTDRLVLTDARCLHPFSNGDGAPELVRGTLGPEYLMVGLPKGGISATLHNIYLSMQGFTSISLADARARTFFGLVGTYVDNSTFFGVSKSGVHAYYPQSEYVESSELNFDVGVVALTHPIKSARLAQLHLDDLSSDGPALSVLSFSPPVATSDAATLQTLYNGIELTTVQQIAVSPRSRSSCDSDYTSAYGLKNMHSFAGHKLPDNDSPIYCSPVYGNVTQCLEDTRISISSSARGANSTNLDSALVLLTTGSTTKVVSIGSPRLFEVRSGKPPSCSSNGFVQFARTGIYTDWIGWATNGTIASNGSWIDKKMTGDIIADYVKPGTAAPRAAHATLVATAASLVAAIAMVL</sequence>
<accession>A0A9W8CWT0</accession>
<dbReference type="Proteomes" id="UP001143981">
    <property type="component" value="Unassembled WGS sequence"/>
</dbReference>
<dbReference type="EMBL" id="JANBOI010000991">
    <property type="protein sequence ID" value="KAJ1727762.1"/>
    <property type="molecule type" value="Genomic_DNA"/>
</dbReference>
<evidence type="ECO:0000313" key="2">
    <source>
        <dbReference type="Proteomes" id="UP001143981"/>
    </source>
</evidence>